<dbReference type="InterPro" id="IPR043504">
    <property type="entry name" value="Peptidase_S1_PA_chymotrypsin"/>
</dbReference>
<sequence length="153" mass="16252">MIAGSLRRDGKETGRQGRLVTPPFNIPTDRVQPLYRSTDLEITSGTLMQASGFGTTSSGGYLSYRLRYVNIPRVSRADCVAAYGESEIKKGMLCAGEAGIDSCQGDSGGPLECSGRLCGVVSWGYGCGSASYPGVYTRVASFNTWITNTIANN</sequence>
<accession>A0ABM1E9Q2</accession>
<dbReference type="Pfam" id="PF00089">
    <property type="entry name" value="Trypsin"/>
    <property type="match status" value="1"/>
</dbReference>
<dbReference type="PROSITE" id="PS50240">
    <property type="entry name" value="TRYPSIN_DOM"/>
    <property type="match status" value="1"/>
</dbReference>
<keyword evidence="2" id="KW-0964">Secreted</keyword>
<dbReference type="PANTHER" id="PTHR24264:SF65">
    <property type="entry name" value="SRCR DOMAIN-CONTAINING PROTEIN"/>
    <property type="match status" value="1"/>
</dbReference>
<comment type="subcellular location">
    <subcellularLocation>
        <location evidence="1">Secreted</location>
    </subcellularLocation>
</comment>
<dbReference type="Gene3D" id="2.40.10.10">
    <property type="entry name" value="Trypsin-like serine proteases"/>
    <property type="match status" value="1"/>
</dbReference>
<feature type="domain" description="Peptidase S1" evidence="7">
    <location>
        <begin position="18"/>
        <end position="151"/>
    </location>
</feature>
<protein>
    <submittedName>
        <fullName evidence="9">Trypsin alpha-3-like</fullName>
    </submittedName>
</protein>
<evidence type="ECO:0000256" key="4">
    <source>
        <dbReference type="ARBA" id="ARBA00022801"/>
    </source>
</evidence>
<evidence type="ECO:0000256" key="3">
    <source>
        <dbReference type="ARBA" id="ARBA00022670"/>
    </source>
</evidence>
<proteinExistence type="predicted"/>
<reference evidence="9" key="1">
    <citation type="submission" date="2025-08" db="UniProtKB">
        <authorList>
            <consortium name="RefSeq"/>
        </authorList>
    </citation>
    <scope>IDENTIFICATION</scope>
</reference>
<feature type="compositionally biased region" description="Basic and acidic residues" evidence="6">
    <location>
        <begin position="1"/>
        <end position="15"/>
    </location>
</feature>
<keyword evidence="3" id="KW-0645">Protease</keyword>
<evidence type="ECO:0000259" key="7">
    <source>
        <dbReference type="PROSITE" id="PS50240"/>
    </source>
</evidence>
<evidence type="ECO:0000256" key="2">
    <source>
        <dbReference type="ARBA" id="ARBA00022525"/>
    </source>
</evidence>
<dbReference type="GeneID" id="106810155"/>
<name>A0ABM1E9Q2_PRICU</name>
<evidence type="ECO:0000313" key="8">
    <source>
        <dbReference type="Proteomes" id="UP000695022"/>
    </source>
</evidence>
<dbReference type="Proteomes" id="UP000695022">
    <property type="component" value="Unplaced"/>
</dbReference>
<dbReference type="InterPro" id="IPR009003">
    <property type="entry name" value="Peptidase_S1_PA"/>
</dbReference>
<organism evidence="8 9">
    <name type="scientific">Priapulus caudatus</name>
    <name type="common">Priapulid worm</name>
    <dbReference type="NCBI Taxonomy" id="37621"/>
    <lineage>
        <taxon>Eukaryota</taxon>
        <taxon>Metazoa</taxon>
        <taxon>Ecdysozoa</taxon>
        <taxon>Scalidophora</taxon>
        <taxon>Priapulida</taxon>
        <taxon>Priapulimorpha</taxon>
        <taxon>Priapulimorphida</taxon>
        <taxon>Priapulidae</taxon>
        <taxon>Priapulus</taxon>
    </lineage>
</organism>
<feature type="region of interest" description="Disordered" evidence="6">
    <location>
        <begin position="1"/>
        <end position="23"/>
    </location>
</feature>
<evidence type="ECO:0000313" key="9">
    <source>
        <dbReference type="RefSeq" id="XP_014668923.1"/>
    </source>
</evidence>
<keyword evidence="5" id="KW-0720">Serine protease</keyword>
<dbReference type="RefSeq" id="XP_014668923.1">
    <property type="nucleotide sequence ID" value="XM_014813437.1"/>
</dbReference>
<dbReference type="SUPFAM" id="SSF50494">
    <property type="entry name" value="Trypsin-like serine proteases"/>
    <property type="match status" value="1"/>
</dbReference>
<keyword evidence="4" id="KW-0378">Hydrolase</keyword>
<keyword evidence="8" id="KW-1185">Reference proteome</keyword>
<dbReference type="InterPro" id="IPR001254">
    <property type="entry name" value="Trypsin_dom"/>
</dbReference>
<dbReference type="CDD" id="cd00190">
    <property type="entry name" value="Tryp_SPc"/>
    <property type="match status" value="1"/>
</dbReference>
<dbReference type="SMART" id="SM00020">
    <property type="entry name" value="Tryp_SPc"/>
    <property type="match status" value="1"/>
</dbReference>
<dbReference type="PANTHER" id="PTHR24264">
    <property type="entry name" value="TRYPSIN-RELATED"/>
    <property type="match status" value="1"/>
</dbReference>
<dbReference type="InterPro" id="IPR050127">
    <property type="entry name" value="Serine_Proteases_S1"/>
</dbReference>
<evidence type="ECO:0000256" key="5">
    <source>
        <dbReference type="ARBA" id="ARBA00022825"/>
    </source>
</evidence>
<gene>
    <name evidence="9" type="primary">LOC106810155</name>
</gene>
<evidence type="ECO:0000256" key="1">
    <source>
        <dbReference type="ARBA" id="ARBA00004613"/>
    </source>
</evidence>
<evidence type="ECO:0000256" key="6">
    <source>
        <dbReference type="SAM" id="MobiDB-lite"/>
    </source>
</evidence>